<dbReference type="InterPro" id="IPR001567">
    <property type="entry name" value="Pept_M3A_M3B_dom"/>
</dbReference>
<dbReference type="GO" id="GO:0006508">
    <property type="term" value="P:proteolysis"/>
    <property type="evidence" value="ECO:0007669"/>
    <property type="project" value="UniProtKB-KW"/>
</dbReference>
<accession>A0AAP9HDJ2</accession>
<name>A0AAP9HDJ2_9BACL</name>
<dbReference type="Proteomes" id="UP000425411">
    <property type="component" value="Chromosome"/>
</dbReference>
<dbReference type="RefSeq" id="WP_004632629.1">
    <property type="nucleotide sequence ID" value="NZ_CP046314.1"/>
</dbReference>
<gene>
    <name evidence="9" type="primary">pepF</name>
    <name evidence="9" type="ORF">FOC49_07855</name>
</gene>
<feature type="domain" description="Peptidase M3A/M3B catalytic" evidence="7">
    <location>
        <begin position="203"/>
        <end position="585"/>
    </location>
</feature>
<dbReference type="GO" id="GO:0004222">
    <property type="term" value="F:metalloendopeptidase activity"/>
    <property type="evidence" value="ECO:0007669"/>
    <property type="project" value="UniProtKB-UniRule"/>
</dbReference>
<evidence type="ECO:0000256" key="5">
    <source>
        <dbReference type="ARBA" id="ARBA00023049"/>
    </source>
</evidence>
<evidence type="ECO:0000256" key="3">
    <source>
        <dbReference type="ARBA" id="ARBA00022801"/>
    </source>
</evidence>
<keyword evidence="5 6" id="KW-0482">Metalloprotease</keyword>
<dbReference type="SUPFAM" id="SSF55486">
    <property type="entry name" value="Metalloproteases ('zincins'), catalytic domain"/>
    <property type="match status" value="1"/>
</dbReference>
<proteinExistence type="inferred from homology"/>
<dbReference type="Pfam" id="PF08439">
    <property type="entry name" value="Peptidase_M3_N"/>
    <property type="match status" value="1"/>
</dbReference>
<reference evidence="9 10" key="1">
    <citation type="submission" date="2019-11" db="EMBL/GenBank/DDBJ databases">
        <title>FDA dAtabase for Regulatory Grade micrObial Sequences (FDA-ARGOS): Supporting development and validation of Infectious Disease Dx tests.</title>
        <authorList>
            <person name="Turner S."/>
            <person name="Byrd R."/>
            <person name="Tallon L."/>
            <person name="Sadzewicz L."/>
            <person name="Vavikolanu K."/>
            <person name="Mehta A."/>
            <person name="Aluvathingal J."/>
            <person name="Nadendla S."/>
            <person name="Myers T."/>
            <person name="Yan Y."/>
            <person name="Sichtig H."/>
        </authorList>
    </citation>
    <scope>NUCLEOTIDE SEQUENCE [LARGE SCALE GENOMIC DNA]</scope>
    <source>
        <strain evidence="9 10">FDAARGOS_741</strain>
    </source>
</reference>
<dbReference type="NCBIfam" id="TIGR00181">
    <property type="entry name" value="pepF"/>
    <property type="match status" value="1"/>
</dbReference>
<dbReference type="GO" id="GO:0006518">
    <property type="term" value="P:peptide metabolic process"/>
    <property type="evidence" value="ECO:0007669"/>
    <property type="project" value="TreeGrafter"/>
</dbReference>
<dbReference type="EC" id="3.4.24.-" evidence="6"/>
<dbReference type="PANTHER" id="PTHR11804:SF84">
    <property type="entry name" value="SACCHAROLYSIN"/>
    <property type="match status" value="1"/>
</dbReference>
<feature type="domain" description="Oligopeptidase F N-terminal" evidence="8">
    <location>
        <begin position="113"/>
        <end position="182"/>
    </location>
</feature>
<dbReference type="InterPro" id="IPR042088">
    <property type="entry name" value="OligoPept_F_C"/>
</dbReference>
<organism evidence="9 10">
    <name type="scientific">Gemella morbillorum</name>
    <dbReference type="NCBI Taxonomy" id="29391"/>
    <lineage>
        <taxon>Bacteria</taxon>
        <taxon>Bacillati</taxon>
        <taxon>Bacillota</taxon>
        <taxon>Bacilli</taxon>
        <taxon>Bacillales</taxon>
        <taxon>Gemellaceae</taxon>
        <taxon>Gemella</taxon>
    </lineage>
</organism>
<evidence type="ECO:0000256" key="6">
    <source>
        <dbReference type="RuleBase" id="RU368091"/>
    </source>
</evidence>
<dbReference type="CDD" id="cd09608">
    <property type="entry name" value="M3B_PepF"/>
    <property type="match status" value="1"/>
</dbReference>
<dbReference type="GO" id="GO:0046872">
    <property type="term" value="F:metal ion binding"/>
    <property type="evidence" value="ECO:0007669"/>
    <property type="project" value="UniProtKB-UniRule"/>
</dbReference>
<keyword evidence="4 6" id="KW-0862">Zinc</keyword>
<protein>
    <recommendedName>
        <fullName evidence="6">Oligopeptidase F</fullName>
        <ecNumber evidence="6">3.4.24.-</ecNumber>
    </recommendedName>
</protein>
<evidence type="ECO:0000256" key="1">
    <source>
        <dbReference type="ARBA" id="ARBA00022670"/>
    </source>
</evidence>
<comment type="function">
    <text evidence="6">Has oligopeptidase activity and degrades a variety of small bioactive peptides.</text>
</comment>
<keyword evidence="3 6" id="KW-0378">Hydrolase</keyword>
<evidence type="ECO:0000256" key="4">
    <source>
        <dbReference type="ARBA" id="ARBA00022833"/>
    </source>
</evidence>
<dbReference type="Pfam" id="PF01432">
    <property type="entry name" value="Peptidase_M3"/>
    <property type="match status" value="1"/>
</dbReference>
<comment type="cofactor">
    <cofactor evidence="6">
        <name>Zn(2+)</name>
        <dbReference type="ChEBI" id="CHEBI:29105"/>
    </cofactor>
    <text evidence="6">Binds 1 zinc ion.</text>
</comment>
<dbReference type="AlphaFoldDB" id="A0AAP9HDJ2"/>
<evidence type="ECO:0000259" key="8">
    <source>
        <dbReference type="Pfam" id="PF08439"/>
    </source>
</evidence>
<keyword evidence="2 6" id="KW-0479">Metal-binding</keyword>
<dbReference type="Gene3D" id="1.20.140.70">
    <property type="entry name" value="Oligopeptidase f, N-terminal domain"/>
    <property type="match status" value="1"/>
</dbReference>
<evidence type="ECO:0000313" key="9">
    <source>
        <dbReference type="EMBL" id="QGS09798.1"/>
    </source>
</evidence>
<dbReference type="InterPro" id="IPR004438">
    <property type="entry name" value="Peptidase_M3B"/>
</dbReference>
<dbReference type="EMBL" id="CP046314">
    <property type="protein sequence ID" value="QGS09798.1"/>
    <property type="molecule type" value="Genomic_DNA"/>
</dbReference>
<sequence>MAELLRKDQKVENTWDLESIYATKEDFWREFKEVEEFLPEIKSYQGKVKEGAKALLDVLKTSEKWEQKLEQLFIYAHCKNDQDSTDAEFKELYSKTYGLYSNYVAEWSFFTPELLAVDESLINGYLKELEELREYEFFLEKINKKRPHTLDPEQERIIAMAGEALHASDETFGALNNTDVVFEDVEDKDGNKHTLTHGTYGTYMENPDRVLRKNTFFSLYSYFERHINTLASTLAGNLKAKKFYADTHKYPSTRNHALSSNLIPEEVYDNLVETVNKKIPVLHKYYKLHKKIKGLDELRLYDRAVSVVEGEPIKFTFEEARDIVLEAVKPMGEDYVNSMRKAFTERWIDIYPNKGKRSGAYSTGAYTTKPFILLNFDGTLNDVYTLIHELGHSMHSYYTRKNQPAVYGSYSIFVAEVASTCNEALLTEYLYNKFEKEGNKEGMLRVLNEALHGFVGTVYRQTQFAEFEHLMNQHVQNGGAITAEFLNTEYFNLVKKYYGDAFEYDEEIKYEWARVPHFYYNYYVYQYATGYSAAQALSRLILADSKNAKIYIDEFLSKGNSDYPINVLRNAGVDMSKPEAIELALNDFEVKIEKFEKLYFSK</sequence>
<dbReference type="Gene3D" id="1.10.1370.20">
    <property type="entry name" value="Oligoendopeptidase f, C-terminal domain"/>
    <property type="match status" value="1"/>
</dbReference>
<keyword evidence="1 6" id="KW-0645">Protease</keyword>
<keyword evidence="10" id="KW-1185">Reference proteome</keyword>
<dbReference type="InterPro" id="IPR013647">
    <property type="entry name" value="OligopepF_N_dom"/>
</dbReference>
<comment type="similarity">
    <text evidence="6">Belongs to the peptidase M3B family.</text>
</comment>
<dbReference type="Gene3D" id="1.10.287.830">
    <property type="entry name" value="putative peptidase helix hairpin domain like"/>
    <property type="match status" value="1"/>
</dbReference>
<evidence type="ECO:0000256" key="2">
    <source>
        <dbReference type="ARBA" id="ARBA00022723"/>
    </source>
</evidence>
<evidence type="ECO:0000259" key="7">
    <source>
        <dbReference type="Pfam" id="PF01432"/>
    </source>
</evidence>
<dbReference type="InterPro" id="IPR045090">
    <property type="entry name" value="Pept_M3A_M3B"/>
</dbReference>
<dbReference type="PANTHER" id="PTHR11804">
    <property type="entry name" value="PROTEASE M3 THIMET OLIGOPEPTIDASE-RELATED"/>
    <property type="match status" value="1"/>
</dbReference>
<evidence type="ECO:0000313" key="10">
    <source>
        <dbReference type="Proteomes" id="UP000425411"/>
    </source>
</evidence>